<dbReference type="AlphaFoldDB" id="A0A3M2LD59"/>
<feature type="compositionally biased region" description="Pro residues" evidence="1">
    <location>
        <begin position="76"/>
        <end position="86"/>
    </location>
</feature>
<evidence type="ECO:0000313" key="2">
    <source>
        <dbReference type="EMBL" id="RMI35459.1"/>
    </source>
</evidence>
<comment type="caution">
    <text evidence="2">The sequence shown here is derived from an EMBL/GenBank/DDBJ whole genome shotgun (WGS) entry which is preliminary data.</text>
</comment>
<dbReference type="Proteomes" id="UP000279275">
    <property type="component" value="Unassembled WGS sequence"/>
</dbReference>
<name>A0A3M2LD59_9NOCA</name>
<protein>
    <submittedName>
        <fullName evidence="2">Uncharacterized protein</fullName>
    </submittedName>
</protein>
<proteinExistence type="predicted"/>
<evidence type="ECO:0000256" key="1">
    <source>
        <dbReference type="SAM" id="MobiDB-lite"/>
    </source>
</evidence>
<accession>A0A3M2LD59</accession>
<sequence length="162" mass="17074">MVVVVLAAGIGYVVATWHVRPTEARRLAEATTIAGFTRTAVVDDDHGDSPTDATAYFVGPPPEPDPVKDVDIPTIPLSPAPPPPTAPEWDPTRYAGVDFAAAKGQRVDGCAAAVTFETHPKQYLPEVGGRKTVRMLTDEQLAAVQAGSLIVIELLVANCGPH</sequence>
<feature type="region of interest" description="Disordered" evidence="1">
    <location>
        <begin position="58"/>
        <end position="90"/>
    </location>
</feature>
<evidence type="ECO:0000313" key="3">
    <source>
        <dbReference type="Proteomes" id="UP000279275"/>
    </source>
</evidence>
<dbReference type="EMBL" id="RFFH01000001">
    <property type="protein sequence ID" value="RMI35459.1"/>
    <property type="molecule type" value="Genomic_DNA"/>
</dbReference>
<reference evidence="2 3" key="1">
    <citation type="submission" date="2018-10" db="EMBL/GenBank/DDBJ databases">
        <title>Isolation from cow dung.</title>
        <authorList>
            <person name="Ling L."/>
        </authorList>
    </citation>
    <scope>NUCLEOTIDE SEQUENCE [LARGE SCALE GENOMIC DNA]</scope>
    <source>
        <strain evidence="2 3">NEAU-LL90</strain>
    </source>
</reference>
<organism evidence="2 3">
    <name type="scientific">Nocardia stercoris</name>
    <dbReference type="NCBI Taxonomy" id="2483361"/>
    <lineage>
        <taxon>Bacteria</taxon>
        <taxon>Bacillati</taxon>
        <taxon>Actinomycetota</taxon>
        <taxon>Actinomycetes</taxon>
        <taxon>Mycobacteriales</taxon>
        <taxon>Nocardiaceae</taxon>
        <taxon>Nocardia</taxon>
    </lineage>
</organism>
<keyword evidence="3" id="KW-1185">Reference proteome</keyword>
<gene>
    <name evidence="2" type="ORF">EBN03_04160</name>
</gene>